<dbReference type="RefSeq" id="WP_076551980.1">
    <property type="nucleotide sequence ID" value="NZ_FTOL01000003.1"/>
</dbReference>
<keyword evidence="2" id="KW-1185">Reference proteome</keyword>
<dbReference type="EMBL" id="FTOL01000003">
    <property type="protein sequence ID" value="SIS93749.1"/>
    <property type="molecule type" value="Genomic_DNA"/>
</dbReference>
<sequence>MENSAELQLKETISQMVEKCLVADLKDIFMGKKNYKSSLELILDYEKYWNTSVNEISMTAKISKIKIQAIISETFQTIRKTYHQQPIYSDLSHIIDKYVNKLISDLNHTISNYLKEDIKAIKYKNSDDLKFIYENMINHYFIKTLNMKEKFAKGYSIEESLTEKVIHNIFYQLNKDYTKESNSSDLSLQSLLLKMENINTKKN</sequence>
<dbReference type="Proteomes" id="UP000186744">
    <property type="component" value="Unassembled WGS sequence"/>
</dbReference>
<gene>
    <name evidence="1" type="ORF">SAMN05421786_103242</name>
</gene>
<dbReference type="OrthoDB" id="9823401at2"/>
<dbReference type="STRING" id="373668.SAMN05421786_103242"/>
<accession>A0A1N7N6G1</accession>
<reference evidence="2" key="1">
    <citation type="submission" date="2017-01" db="EMBL/GenBank/DDBJ databases">
        <authorList>
            <person name="Varghese N."/>
            <person name="Submissions S."/>
        </authorList>
    </citation>
    <scope>NUCLEOTIDE SEQUENCE [LARGE SCALE GENOMIC DNA]</scope>
    <source>
        <strain evidence="2">DSM 18017</strain>
    </source>
</reference>
<dbReference type="AlphaFoldDB" id="A0A1N7N6G1"/>
<organism evidence="1 2">
    <name type="scientific">Chryseobacterium ureilyticum</name>
    <dbReference type="NCBI Taxonomy" id="373668"/>
    <lineage>
        <taxon>Bacteria</taxon>
        <taxon>Pseudomonadati</taxon>
        <taxon>Bacteroidota</taxon>
        <taxon>Flavobacteriia</taxon>
        <taxon>Flavobacteriales</taxon>
        <taxon>Weeksellaceae</taxon>
        <taxon>Chryseobacterium group</taxon>
        <taxon>Chryseobacterium</taxon>
    </lineage>
</organism>
<protein>
    <submittedName>
        <fullName evidence="1">Uncharacterized protein</fullName>
    </submittedName>
</protein>
<evidence type="ECO:0000313" key="2">
    <source>
        <dbReference type="Proteomes" id="UP000186744"/>
    </source>
</evidence>
<evidence type="ECO:0000313" key="1">
    <source>
        <dbReference type="EMBL" id="SIS93749.1"/>
    </source>
</evidence>
<name>A0A1N7N6G1_9FLAO</name>
<proteinExistence type="predicted"/>